<dbReference type="OrthoDB" id="2303397at2759"/>
<dbReference type="Proteomes" id="UP000027222">
    <property type="component" value="Unassembled WGS sequence"/>
</dbReference>
<dbReference type="EMBL" id="KL142376">
    <property type="protein sequence ID" value="KDR77668.1"/>
    <property type="molecule type" value="Genomic_DNA"/>
</dbReference>
<evidence type="ECO:0000313" key="1">
    <source>
        <dbReference type="EMBL" id="KDR77668.1"/>
    </source>
</evidence>
<protein>
    <submittedName>
        <fullName evidence="1">Uncharacterized protein</fullName>
    </submittedName>
</protein>
<dbReference type="HOGENOM" id="CLU_829108_0_0_1"/>
<sequence length="335" mass="37054">MPVGIVEVVNNTNGVLHYQNTESGYSFTVNPKTHIASDSDGWIPKSVFHDDTVPYDSSGKFINIWIGDGPKLQITDSDWQFLVRGPSDFVGHMGTTRIGSLSNGGQYIVKVDPDLGTDAQLSFIKYEKSKFQTTDAGQVISNTYLTLGEMIGKVILALAIKAENRLYFKLNNFEFYNKRSPNRKQSLSGRSGPVLDHFRHCRVQSDKQHIHNPRKAQPEQPAVPAPSGYRFVRLKLLFLLHPHPMPVYDLSMSSATGKSFSIDNLRGSAAGSIVWDRVELQLTREKENHYDAHTAVASPPQGTAPGGGSQSAAAINRSRNAVIMWQCDGRVTLPK</sequence>
<accession>A0A067TFA8</accession>
<dbReference type="AlphaFoldDB" id="A0A067TFA8"/>
<keyword evidence="2" id="KW-1185">Reference proteome</keyword>
<reference evidence="2" key="1">
    <citation type="journal article" date="2014" name="Proc. Natl. Acad. Sci. U.S.A.">
        <title>Extensive sampling of basidiomycete genomes demonstrates inadequacy of the white-rot/brown-rot paradigm for wood decay fungi.</title>
        <authorList>
            <person name="Riley R."/>
            <person name="Salamov A.A."/>
            <person name="Brown D.W."/>
            <person name="Nagy L.G."/>
            <person name="Floudas D."/>
            <person name="Held B.W."/>
            <person name="Levasseur A."/>
            <person name="Lombard V."/>
            <person name="Morin E."/>
            <person name="Otillar R."/>
            <person name="Lindquist E.A."/>
            <person name="Sun H."/>
            <person name="LaButti K.M."/>
            <person name="Schmutz J."/>
            <person name="Jabbour D."/>
            <person name="Luo H."/>
            <person name="Baker S.E."/>
            <person name="Pisabarro A.G."/>
            <person name="Walton J.D."/>
            <person name="Blanchette R.A."/>
            <person name="Henrissat B."/>
            <person name="Martin F."/>
            <person name="Cullen D."/>
            <person name="Hibbett D.S."/>
            <person name="Grigoriev I.V."/>
        </authorList>
    </citation>
    <scope>NUCLEOTIDE SEQUENCE [LARGE SCALE GENOMIC DNA]</scope>
    <source>
        <strain evidence="2">CBS 339.88</strain>
    </source>
</reference>
<organism evidence="1 2">
    <name type="scientific">Galerina marginata (strain CBS 339.88)</name>
    <dbReference type="NCBI Taxonomy" id="685588"/>
    <lineage>
        <taxon>Eukaryota</taxon>
        <taxon>Fungi</taxon>
        <taxon>Dikarya</taxon>
        <taxon>Basidiomycota</taxon>
        <taxon>Agaricomycotina</taxon>
        <taxon>Agaricomycetes</taxon>
        <taxon>Agaricomycetidae</taxon>
        <taxon>Agaricales</taxon>
        <taxon>Agaricineae</taxon>
        <taxon>Strophariaceae</taxon>
        <taxon>Galerina</taxon>
    </lineage>
</organism>
<evidence type="ECO:0000313" key="2">
    <source>
        <dbReference type="Proteomes" id="UP000027222"/>
    </source>
</evidence>
<gene>
    <name evidence="1" type="ORF">GALMADRAFT_209946</name>
</gene>
<name>A0A067TFA8_GALM3</name>
<proteinExistence type="predicted"/>